<dbReference type="Gene3D" id="2.60.120.280">
    <property type="entry name" value="Regulatory protein AraC"/>
    <property type="match status" value="1"/>
</dbReference>
<evidence type="ECO:0000256" key="3">
    <source>
        <dbReference type="ARBA" id="ARBA00023163"/>
    </source>
</evidence>
<dbReference type="InterPro" id="IPR003313">
    <property type="entry name" value="AraC-bd"/>
</dbReference>
<dbReference type="PANTHER" id="PTHR43280:SF2">
    <property type="entry name" value="HTH-TYPE TRANSCRIPTIONAL REGULATOR EXSA"/>
    <property type="match status" value="1"/>
</dbReference>
<dbReference type="InterPro" id="IPR018062">
    <property type="entry name" value="HTH_AraC-typ_CS"/>
</dbReference>
<organism evidence="5 6">
    <name type="scientific">Paenibacillus spongiae</name>
    <dbReference type="NCBI Taxonomy" id="2909671"/>
    <lineage>
        <taxon>Bacteria</taxon>
        <taxon>Bacillati</taxon>
        <taxon>Bacillota</taxon>
        <taxon>Bacilli</taxon>
        <taxon>Bacillales</taxon>
        <taxon>Paenibacillaceae</taxon>
        <taxon>Paenibacillus</taxon>
    </lineage>
</organism>
<keyword evidence="3" id="KW-0804">Transcription</keyword>
<evidence type="ECO:0000313" key="6">
    <source>
        <dbReference type="Proteomes" id="UP001057877"/>
    </source>
</evidence>
<dbReference type="Gene3D" id="1.10.10.60">
    <property type="entry name" value="Homeodomain-like"/>
    <property type="match status" value="2"/>
</dbReference>
<dbReference type="InterPro" id="IPR009057">
    <property type="entry name" value="Homeodomain-like_sf"/>
</dbReference>
<dbReference type="PRINTS" id="PR00032">
    <property type="entry name" value="HTHARAC"/>
</dbReference>
<keyword evidence="2" id="KW-0238">DNA-binding</keyword>
<dbReference type="RefSeq" id="WP_258384058.1">
    <property type="nucleotide sequence ID" value="NZ_CP091430.1"/>
</dbReference>
<proteinExistence type="predicted"/>
<dbReference type="EMBL" id="CP091430">
    <property type="protein sequence ID" value="UVI27970.1"/>
    <property type="molecule type" value="Genomic_DNA"/>
</dbReference>
<dbReference type="SUPFAM" id="SSF46689">
    <property type="entry name" value="Homeodomain-like"/>
    <property type="match status" value="2"/>
</dbReference>
<evidence type="ECO:0000313" key="5">
    <source>
        <dbReference type="EMBL" id="UVI27970.1"/>
    </source>
</evidence>
<dbReference type="Pfam" id="PF02311">
    <property type="entry name" value="AraC_binding"/>
    <property type="match status" value="1"/>
</dbReference>
<name>A0ABY5S552_9BACL</name>
<evidence type="ECO:0000256" key="1">
    <source>
        <dbReference type="ARBA" id="ARBA00023015"/>
    </source>
</evidence>
<feature type="domain" description="HTH araC/xylS-type" evidence="4">
    <location>
        <begin position="188"/>
        <end position="286"/>
    </location>
</feature>
<dbReference type="InterPro" id="IPR018060">
    <property type="entry name" value="HTH_AraC"/>
</dbReference>
<protein>
    <submittedName>
        <fullName evidence="5">AraC family transcriptional regulator</fullName>
    </submittedName>
</protein>
<keyword evidence="1" id="KW-0805">Transcription regulation</keyword>
<evidence type="ECO:0000256" key="2">
    <source>
        <dbReference type="ARBA" id="ARBA00023125"/>
    </source>
</evidence>
<reference evidence="5" key="1">
    <citation type="submission" date="2022-01" db="EMBL/GenBank/DDBJ databases">
        <title>Paenibacillus spongiae sp. nov., isolated from marine sponge.</title>
        <authorList>
            <person name="Li Z."/>
            <person name="Zhang M."/>
        </authorList>
    </citation>
    <scope>NUCLEOTIDE SEQUENCE</scope>
    <source>
        <strain evidence="5">PHS-Z3</strain>
    </source>
</reference>
<keyword evidence="6" id="KW-1185">Reference proteome</keyword>
<dbReference type="SUPFAM" id="SSF51215">
    <property type="entry name" value="Regulatory protein AraC"/>
    <property type="match status" value="1"/>
</dbReference>
<dbReference type="PROSITE" id="PS00041">
    <property type="entry name" value="HTH_ARAC_FAMILY_1"/>
    <property type="match status" value="1"/>
</dbReference>
<dbReference type="InterPro" id="IPR020449">
    <property type="entry name" value="Tscrpt_reg_AraC-type_HTH"/>
</dbReference>
<accession>A0ABY5S552</accession>
<dbReference type="SMART" id="SM00342">
    <property type="entry name" value="HTH_ARAC"/>
    <property type="match status" value="1"/>
</dbReference>
<gene>
    <name evidence="5" type="ORF">L1F29_21250</name>
</gene>
<evidence type="ECO:0000259" key="4">
    <source>
        <dbReference type="PROSITE" id="PS01124"/>
    </source>
</evidence>
<dbReference type="InterPro" id="IPR037923">
    <property type="entry name" value="HTH-like"/>
</dbReference>
<sequence length="292" mass="33560">MTISILRESPDIEEQSIHIEAYASLLAKSIFYYVHSVGHYHVKPTFCVEQANIDSFLLAYTESGVGYLDYAGHSYTLRAGDVFLIDCRQPHTYRTNETNLWKLMWVHFEGGSTSGYYKQINKHTGPVISLQQDSFIPENLRKLITAIQSNDARSPIISSKIIVDLLTDLLLQSNCFDWSYPEPPPSIERIVKKMQTHCKEKITLDQLAEEFFISKYHLTREFKRYTGHSPIEYHMKLKIAAAKDLLRTTALSIVEIGSEIGFSSVNHFIGRFKKHEGMTPLAYRKRSRCVDD</sequence>
<dbReference type="PANTHER" id="PTHR43280">
    <property type="entry name" value="ARAC-FAMILY TRANSCRIPTIONAL REGULATOR"/>
    <property type="match status" value="1"/>
</dbReference>
<dbReference type="Pfam" id="PF12833">
    <property type="entry name" value="HTH_18"/>
    <property type="match status" value="1"/>
</dbReference>
<dbReference type="PROSITE" id="PS01124">
    <property type="entry name" value="HTH_ARAC_FAMILY_2"/>
    <property type="match status" value="1"/>
</dbReference>
<dbReference type="Proteomes" id="UP001057877">
    <property type="component" value="Chromosome"/>
</dbReference>